<proteinExistence type="predicted"/>
<dbReference type="HOGENOM" id="CLU_024199_2_2_1"/>
<sequence length="603" mass="67421">MSQTSLLRHGHLTSSTNHLNESKNHNRLILACNLPEEVLRKILITCAQLSVGAKDPTWSWVNVSYVCSNWRRVALASQDLWRYIDFSHPRWYTLTSTRAKMSAAHIIATVGDNNIRQLHRTLRLAHRIQDIHLKSSIQDIHPLLEILTHPNPALESLIVDVHIPQNLGYVDAYDPPSFPTTGPPLTNLRYLELHNTPFYLLTSRCTFLTSFHLHDLPLTERPSLRYFLFMLEQLTKLQYLTLDRAFPINIDGDEGRGIERPIHFPDLKCISLVGSVPEVTNTLECITFPPSACLVAKICTLVDLKKHAWRLTETFSAHAWGTDAIGVPLETLVLTGQVSGSRFRQGFEADPGFRQSLRIRAFRADWEGGGAALDLTVAPEEEDGNSDEGLITALVATCKALSLMKIHTLALQDVDIVTQKTWTALLRTLPSLRVLDITGRAPSGLVWALLLNAKSHGQGLKGDGETQRLLVPRLNDIYLHSVDCSSGGFMVSPKQSTPVNSHCDLDDSPFLDVLIASLSHRKKFGLCTRSLSIARCVNVLCSVVGDARAAVKYLICDLRNLMKKEEVDPRFPARYSSCWDGQDLGGSGFRHYHRLRTLIDSDN</sequence>
<dbReference type="InterPro" id="IPR001810">
    <property type="entry name" value="F-box_dom"/>
</dbReference>
<dbReference type="SUPFAM" id="SSF81383">
    <property type="entry name" value="F-box domain"/>
    <property type="match status" value="1"/>
</dbReference>
<dbReference type="EMBL" id="KN831780">
    <property type="protein sequence ID" value="KIM41625.1"/>
    <property type="molecule type" value="Genomic_DNA"/>
</dbReference>
<feature type="domain" description="F-box" evidence="1">
    <location>
        <begin position="32"/>
        <end position="86"/>
    </location>
</feature>
<evidence type="ECO:0000313" key="2">
    <source>
        <dbReference type="EMBL" id="KIM41625.1"/>
    </source>
</evidence>
<dbReference type="Proteomes" id="UP000053424">
    <property type="component" value="Unassembled WGS sequence"/>
</dbReference>
<keyword evidence="3" id="KW-1185">Reference proteome</keyword>
<dbReference type="AlphaFoldDB" id="A0A0C3BYH9"/>
<protein>
    <recommendedName>
        <fullName evidence="1">F-box domain-containing protein</fullName>
    </recommendedName>
</protein>
<dbReference type="InterPro" id="IPR036047">
    <property type="entry name" value="F-box-like_dom_sf"/>
</dbReference>
<dbReference type="STRING" id="686832.A0A0C3BYH9"/>
<accession>A0A0C3BYH9</accession>
<dbReference type="Pfam" id="PF12937">
    <property type="entry name" value="F-box-like"/>
    <property type="match status" value="1"/>
</dbReference>
<reference evidence="3" key="2">
    <citation type="submission" date="2015-01" db="EMBL/GenBank/DDBJ databases">
        <title>Evolutionary Origins and Diversification of the Mycorrhizal Mutualists.</title>
        <authorList>
            <consortium name="DOE Joint Genome Institute"/>
            <consortium name="Mycorrhizal Genomics Consortium"/>
            <person name="Kohler A."/>
            <person name="Kuo A."/>
            <person name="Nagy L.G."/>
            <person name="Floudas D."/>
            <person name="Copeland A."/>
            <person name="Barry K.W."/>
            <person name="Cichocki N."/>
            <person name="Veneault-Fourrey C."/>
            <person name="LaButti K."/>
            <person name="Lindquist E.A."/>
            <person name="Lipzen A."/>
            <person name="Lundell T."/>
            <person name="Morin E."/>
            <person name="Murat C."/>
            <person name="Riley R."/>
            <person name="Ohm R."/>
            <person name="Sun H."/>
            <person name="Tunlid A."/>
            <person name="Henrissat B."/>
            <person name="Grigoriev I.V."/>
            <person name="Hibbett D.S."/>
            <person name="Martin F."/>
        </authorList>
    </citation>
    <scope>NUCLEOTIDE SEQUENCE [LARGE SCALE GENOMIC DNA]</scope>
    <source>
        <strain evidence="3">h7</strain>
    </source>
</reference>
<gene>
    <name evidence="2" type="ORF">M413DRAFT_19027</name>
</gene>
<evidence type="ECO:0000313" key="3">
    <source>
        <dbReference type="Proteomes" id="UP000053424"/>
    </source>
</evidence>
<dbReference type="Gene3D" id="1.20.1280.50">
    <property type="match status" value="1"/>
</dbReference>
<reference evidence="2 3" key="1">
    <citation type="submission" date="2014-04" db="EMBL/GenBank/DDBJ databases">
        <authorList>
            <consortium name="DOE Joint Genome Institute"/>
            <person name="Kuo A."/>
            <person name="Gay G."/>
            <person name="Dore J."/>
            <person name="Kohler A."/>
            <person name="Nagy L.G."/>
            <person name="Floudas D."/>
            <person name="Copeland A."/>
            <person name="Barry K.W."/>
            <person name="Cichocki N."/>
            <person name="Veneault-Fourrey C."/>
            <person name="LaButti K."/>
            <person name="Lindquist E.A."/>
            <person name="Lipzen A."/>
            <person name="Lundell T."/>
            <person name="Morin E."/>
            <person name="Murat C."/>
            <person name="Sun H."/>
            <person name="Tunlid A."/>
            <person name="Henrissat B."/>
            <person name="Grigoriev I.V."/>
            <person name="Hibbett D.S."/>
            <person name="Martin F."/>
            <person name="Nordberg H.P."/>
            <person name="Cantor M.N."/>
            <person name="Hua S.X."/>
        </authorList>
    </citation>
    <scope>NUCLEOTIDE SEQUENCE [LARGE SCALE GENOMIC DNA]</scope>
    <source>
        <strain evidence="3">h7</strain>
    </source>
</reference>
<evidence type="ECO:0000259" key="1">
    <source>
        <dbReference type="Pfam" id="PF12937"/>
    </source>
</evidence>
<organism evidence="2 3">
    <name type="scientific">Hebeloma cylindrosporum</name>
    <dbReference type="NCBI Taxonomy" id="76867"/>
    <lineage>
        <taxon>Eukaryota</taxon>
        <taxon>Fungi</taxon>
        <taxon>Dikarya</taxon>
        <taxon>Basidiomycota</taxon>
        <taxon>Agaricomycotina</taxon>
        <taxon>Agaricomycetes</taxon>
        <taxon>Agaricomycetidae</taxon>
        <taxon>Agaricales</taxon>
        <taxon>Agaricineae</taxon>
        <taxon>Hymenogastraceae</taxon>
        <taxon>Hebeloma</taxon>
    </lineage>
</organism>
<dbReference type="SUPFAM" id="SSF52047">
    <property type="entry name" value="RNI-like"/>
    <property type="match status" value="1"/>
</dbReference>
<dbReference type="OrthoDB" id="2856616at2759"/>
<name>A0A0C3BYH9_HEBCY</name>